<dbReference type="GO" id="GO:0005737">
    <property type="term" value="C:cytoplasm"/>
    <property type="evidence" value="ECO:0007669"/>
    <property type="project" value="TreeGrafter"/>
</dbReference>
<dbReference type="SUPFAM" id="SSF51735">
    <property type="entry name" value="NAD(P)-binding Rossmann-fold domains"/>
    <property type="match status" value="1"/>
</dbReference>
<dbReference type="InterPro" id="IPR036291">
    <property type="entry name" value="NAD(P)-bd_dom_sf"/>
</dbReference>
<feature type="region of interest" description="Disordered" evidence="1">
    <location>
        <begin position="35"/>
        <end position="54"/>
    </location>
</feature>
<proteinExistence type="predicted"/>
<keyword evidence="3" id="KW-1185">Reference proteome</keyword>
<dbReference type="PANTHER" id="PTHR13812">
    <property type="entry name" value="KETIMINE REDUCTASE MU-CRYSTALLIN"/>
    <property type="match status" value="1"/>
</dbReference>
<dbReference type="InterPro" id="IPR003462">
    <property type="entry name" value="ODC_Mu_crystall"/>
</dbReference>
<evidence type="ECO:0000313" key="3">
    <source>
        <dbReference type="Proteomes" id="UP000799757"/>
    </source>
</evidence>
<dbReference type="Gene3D" id="3.30.1780.10">
    <property type="entry name" value="ornithine cyclodeaminase, domain 1"/>
    <property type="match status" value="1"/>
</dbReference>
<dbReference type="AlphaFoldDB" id="A0A6A6XIJ5"/>
<protein>
    <submittedName>
        <fullName evidence="2">Ornithine cyclodeaminase/mu-crystallin family protein</fullName>
    </submittedName>
</protein>
<dbReference type="Proteomes" id="UP000799757">
    <property type="component" value="Unassembled WGS sequence"/>
</dbReference>
<reference evidence="2" key="1">
    <citation type="journal article" date="2020" name="Stud. Mycol.">
        <title>101 Dothideomycetes genomes: a test case for predicting lifestyles and emergence of pathogens.</title>
        <authorList>
            <person name="Haridas S."/>
            <person name="Albert R."/>
            <person name="Binder M."/>
            <person name="Bloem J."/>
            <person name="Labutti K."/>
            <person name="Salamov A."/>
            <person name="Andreopoulos B."/>
            <person name="Baker S."/>
            <person name="Barry K."/>
            <person name="Bills G."/>
            <person name="Bluhm B."/>
            <person name="Cannon C."/>
            <person name="Castanera R."/>
            <person name="Culley D."/>
            <person name="Daum C."/>
            <person name="Ezra D."/>
            <person name="Gonzalez J."/>
            <person name="Henrissat B."/>
            <person name="Kuo A."/>
            <person name="Liang C."/>
            <person name="Lipzen A."/>
            <person name="Lutzoni F."/>
            <person name="Magnuson J."/>
            <person name="Mondo S."/>
            <person name="Nolan M."/>
            <person name="Ohm R."/>
            <person name="Pangilinan J."/>
            <person name="Park H.-J."/>
            <person name="Ramirez L."/>
            <person name="Alfaro M."/>
            <person name="Sun H."/>
            <person name="Tritt A."/>
            <person name="Yoshinaga Y."/>
            <person name="Zwiers L.-H."/>
            <person name="Turgeon B."/>
            <person name="Goodwin S."/>
            <person name="Spatafora J."/>
            <person name="Crous P."/>
            <person name="Grigoriev I."/>
        </authorList>
    </citation>
    <scope>NUCLEOTIDE SEQUENCE</scope>
    <source>
        <strain evidence="2">CBS 109.77</strain>
    </source>
</reference>
<evidence type="ECO:0000256" key="1">
    <source>
        <dbReference type="SAM" id="MobiDB-lite"/>
    </source>
</evidence>
<dbReference type="Gene3D" id="3.40.50.720">
    <property type="entry name" value="NAD(P)-binding Rossmann-like Domain"/>
    <property type="match status" value="1"/>
</dbReference>
<dbReference type="PANTHER" id="PTHR13812:SF23">
    <property type="entry name" value="PRNX PROTEIN"/>
    <property type="match status" value="1"/>
</dbReference>
<name>A0A6A6XIJ5_9PLEO</name>
<dbReference type="EMBL" id="MU001841">
    <property type="protein sequence ID" value="KAF2796038.1"/>
    <property type="molecule type" value="Genomic_DNA"/>
</dbReference>
<evidence type="ECO:0000313" key="2">
    <source>
        <dbReference type="EMBL" id="KAF2796038.1"/>
    </source>
</evidence>
<gene>
    <name evidence="2" type="ORF">K505DRAFT_416045</name>
</gene>
<dbReference type="Pfam" id="PF02423">
    <property type="entry name" value="OCD_Mu_crystall"/>
    <property type="match status" value="1"/>
</dbReference>
<dbReference type="OrthoDB" id="41492at2759"/>
<accession>A0A6A6XIJ5</accession>
<dbReference type="InterPro" id="IPR023401">
    <property type="entry name" value="ODC_N"/>
</dbReference>
<sequence>MYLLTNTHITAILHNLSTIHLNHLHDALATSLAQFSAQQNSPNPTTEIHQPQRSHFVTSRGITTLTMPVSDTSSTGVKVVTLAPGSAAQGAITIYEAEGALLGVLNAEQITAFRTALASMIALKLHVRDTHNSDSEKEKKSVVVFGAGKQAEWHVRLVLRVLGAEHIARITVVNRGRERLSALERGVLNDLRGVYPSVRFETLEHDPNASTMGSGNIGSPDSDPLRLTLFGADIIFCTTPSIFPLFSDAYLKDETTGRYNKQRFIALIGSYRPDMQEIDSDTILGPLAKGGNGKIVVDSREACLVEAGELLRARVSAGDLVEVGELWTQGRENAIGNLNRGSVEEGGNVIFKCVGMALMDMVVGKALIEIARELGVGMEVTDF</sequence>
<organism evidence="2 3">
    <name type="scientific">Melanomma pulvis-pyrius CBS 109.77</name>
    <dbReference type="NCBI Taxonomy" id="1314802"/>
    <lineage>
        <taxon>Eukaryota</taxon>
        <taxon>Fungi</taxon>
        <taxon>Dikarya</taxon>
        <taxon>Ascomycota</taxon>
        <taxon>Pezizomycotina</taxon>
        <taxon>Dothideomycetes</taxon>
        <taxon>Pleosporomycetidae</taxon>
        <taxon>Pleosporales</taxon>
        <taxon>Melanommataceae</taxon>
        <taxon>Melanomma</taxon>
    </lineage>
</organism>